<comment type="caution">
    <text evidence="1">The sequence shown here is derived from an EMBL/GenBank/DDBJ whole genome shotgun (WGS) entry which is preliminary data.</text>
</comment>
<organism evidence="1 2">
    <name type="scientific">Actinomadura gamaensis</name>
    <dbReference type="NCBI Taxonomy" id="1763541"/>
    <lineage>
        <taxon>Bacteria</taxon>
        <taxon>Bacillati</taxon>
        <taxon>Actinomycetota</taxon>
        <taxon>Actinomycetes</taxon>
        <taxon>Streptosporangiales</taxon>
        <taxon>Thermomonosporaceae</taxon>
        <taxon>Actinomadura</taxon>
    </lineage>
</organism>
<name>A0ABV9TQE1_9ACTN</name>
<sequence>MADAGLGRPLTREEADEALARLRDERERIGTGLLDLDAHPGRRMLDGAALSGATAELQARVADRMSRLWELFDLYQRALSDAERLRERHARPKPSELAALTRLLDGPSVELRPAQVPIEKRGLLGGPEPERLTLHATVRRMTGLYDEVAQDVAAVDAAWTALLPALEGVESRHREAAALAASLEVSPDGLDDLGREVAEAGRAVRADPLSLVNGSGPDTERLRRLSGRLDEVVARLREAASLRDGFAERLAAMDVLIGEVRRAQEKALRVRAEALEKIASPGLPEPSDLAAALADRLAALRRSPATGRWDDLAERLADVERAATDARARARHDAELASGLLERREELRGRLAAYRVKAARLGLAEDAELLTIYERTRELLWTSPCDLRAATVALSGYQQAVTSRAKGADR</sequence>
<dbReference type="Proteomes" id="UP001595872">
    <property type="component" value="Unassembled WGS sequence"/>
</dbReference>
<protein>
    <submittedName>
        <fullName evidence="1">Uncharacterized protein</fullName>
    </submittedName>
</protein>
<reference evidence="2" key="1">
    <citation type="journal article" date="2019" name="Int. J. Syst. Evol. Microbiol.">
        <title>The Global Catalogue of Microorganisms (GCM) 10K type strain sequencing project: providing services to taxonomists for standard genome sequencing and annotation.</title>
        <authorList>
            <consortium name="The Broad Institute Genomics Platform"/>
            <consortium name="The Broad Institute Genome Sequencing Center for Infectious Disease"/>
            <person name="Wu L."/>
            <person name="Ma J."/>
        </authorList>
    </citation>
    <scope>NUCLEOTIDE SEQUENCE [LARGE SCALE GENOMIC DNA]</scope>
    <source>
        <strain evidence="2">KLKA75</strain>
    </source>
</reference>
<dbReference type="RefSeq" id="WP_378252022.1">
    <property type="nucleotide sequence ID" value="NZ_JBHSIT010000001.1"/>
</dbReference>
<evidence type="ECO:0000313" key="2">
    <source>
        <dbReference type="Proteomes" id="UP001595872"/>
    </source>
</evidence>
<proteinExistence type="predicted"/>
<gene>
    <name evidence="1" type="ORF">ACFPCY_03195</name>
</gene>
<keyword evidence="2" id="KW-1185">Reference proteome</keyword>
<accession>A0ABV9TQE1</accession>
<dbReference type="EMBL" id="JBHSIT010000001">
    <property type="protein sequence ID" value="MFC4906312.1"/>
    <property type="molecule type" value="Genomic_DNA"/>
</dbReference>
<evidence type="ECO:0000313" key="1">
    <source>
        <dbReference type="EMBL" id="MFC4906312.1"/>
    </source>
</evidence>